<dbReference type="EMBL" id="LODU01000009">
    <property type="protein sequence ID" value="POH34785.1"/>
    <property type="molecule type" value="Genomic_DNA"/>
</dbReference>
<reference evidence="2 3" key="1">
    <citation type="journal article" date="2014" name="Syst. Appl. Microbiol.">
        <title>Microsymbionts of Phaseolus vulgaris in acid and alkaline soils of Mexico.</title>
        <authorList>
            <person name="Verastegui-Valdes M.M."/>
            <person name="Zhang Y.J."/>
            <person name="Rivera-Orduna F.N."/>
            <person name="Cheng H.P."/>
            <person name="Sui X.H."/>
            <person name="Wang E.T."/>
        </authorList>
    </citation>
    <scope>NUCLEOTIDE SEQUENCE [LARGE SCALE GENOMIC DNA]</scope>
    <source>
        <strain evidence="2 3">FG01</strain>
    </source>
</reference>
<feature type="region of interest" description="Disordered" evidence="1">
    <location>
        <begin position="1"/>
        <end position="25"/>
    </location>
</feature>
<dbReference type="AlphaFoldDB" id="A0A2S3YT66"/>
<name>A0A2S3YT66_9HYPH</name>
<accession>A0A2S3YT66</accession>
<protein>
    <submittedName>
        <fullName evidence="2">Uncharacterized protein</fullName>
    </submittedName>
</protein>
<sequence>MAHADGGFIPGKTDTAELSDQGSPAADFRIERKEARKWRISLLSLRASPWFETNFSRSTRDGHVFETGLAGANAFIRKARMDGFRIEYIGPLARSYF</sequence>
<evidence type="ECO:0000313" key="3">
    <source>
        <dbReference type="Proteomes" id="UP000237511"/>
    </source>
</evidence>
<organism evidence="2 3">
    <name type="scientific">Sinorhizobium americanum</name>
    <dbReference type="NCBI Taxonomy" id="194963"/>
    <lineage>
        <taxon>Bacteria</taxon>
        <taxon>Pseudomonadati</taxon>
        <taxon>Pseudomonadota</taxon>
        <taxon>Alphaproteobacteria</taxon>
        <taxon>Hyphomicrobiales</taxon>
        <taxon>Rhizobiaceae</taxon>
        <taxon>Sinorhizobium/Ensifer group</taxon>
        <taxon>Sinorhizobium</taxon>
    </lineage>
</organism>
<evidence type="ECO:0000313" key="2">
    <source>
        <dbReference type="EMBL" id="POH34785.1"/>
    </source>
</evidence>
<dbReference type="RefSeq" id="WP_097527572.1">
    <property type="nucleotide sequence ID" value="NZ_LODU01000009.1"/>
</dbReference>
<comment type="caution">
    <text evidence="2">The sequence shown here is derived from an EMBL/GenBank/DDBJ whole genome shotgun (WGS) entry which is preliminary data.</text>
</comment>
<dbReference type="Proteomes" id="UP000237511">
    <property type="component" value="Unassembled WGS sequence"/>
</dbReference>
<gene>
    <name evidence="2" type="ORF">ATY31_06050</name>
</gene>
<proteinExistence type="predicted"/>
<evidence type="ECO:0000256" key="1">
    <source>
        <dbReference type="SAM" id="MobiDB-lite"/>
    </source>
</evidence>